<evidence type="ECO:0000256" key="9">
    <source>
        <dbReference type="ARBA" id="ARBA00022927"/>
    </source>
</evidence>
<dbReference type="InterPro" id="IPR003538">
    <property type="entry name" value="TonB"/>
</dbReference>
<evidence type="ECO:0000256" key="11">
    <source>
        <dbReference type="ARBA" id="ARBA00023136"/>
    </source>
</evidence>
<evidence type="ECO:0000256" key="3">
    <source>
        <dbReference type="ARBA" id="ARBA00022362"/>
    </source>
</evidence>
<dbReference type="EMBL" id="NIBU01000001">
    <property type="protein sequence ID" value="PHM38759.1"/>
    <property type="molecule type" value="Genomic_DNA"/>
</dbReference>
<dbReference type="NCBIfam" id="TIGR01352">
    <property type="entry name" value="tonB_Cterm"/>
    <property type="match status" value="1"/>
</dbReference>
<dbReference type="GO" id="GO:0030288">
    <property type="term" value="C:outer membrane-bounded periplasmic space"/>
    <property type="evidence" value="ECO:0007669"/>
    <property type="project" value="InterPro"/>
</dbReference>
<evidence type="ECO:0000259" key="15">
    <source>
        <dbReference type="PROSITE" id="PS52015"/>
    </source>
</evidence>
<evidence type="ECO:0000256" key="1">
    <source>
        <dbReference type="ARBA" id="ARBA00004383"/>
    </source>
</evidence>
<feature type="compositionally biased region" description="Low complexity" evidence="14">
    <location>
        <begin position="154"/>
        <end position="169"/>
    </location>
</feature>
<feature type="domain" description="TonB C-terminal" evidence="15">
    <location>
        <begin position="166"/>
        <end position="255"/>
    </location>
</feature>
<keyword evidence="6 13" id="KW-0997">Cell inner membrane</keyword>
<evidence type="ECO:0000256" key="14">
    <source>
        <dbReference type="SAM" id="MobiDB-lite"/>
    </source>
</evidence>
<dbReference type="Gene3D" id="3.30.2420.10">
    <property type="entry name" value="TonB"/>
    <property type="match status" value="1"/>
</dbReference>
<evidence type="ECO:0000256" key="12">
    <source>
        <dbReference type="ARBA" id="ARBA00025849"/>
    </source>
</evidence>
<evidence type="ECO:0000313" key="18">
    <source>
        <dbReference type="Proteomes" id="UP000196435"/>
    </source>
</evidence>
<gene>
    <name evidence="17" type="primary">tonB</name>
    <name evidence="16" type="ORF">Xinn_00044</name>
    <name evidence="17" type="ORF">XIS1_460118</name>
</gene>
<accession>A0A1N6MY50</accession>
<evidence type="ECO:0000256" key="10">
    <source>
        <dbReference type="ARBA" id="ARBA00022989"/>
    </source>
</evidence>
<evidence type="ECO:0000256" key="7">
    <source>
        <dbReference type="ARBA" id="ARBA00022692"/>
    </source>
</evidence>
<keyword evidence="8" id="KW-0677">Repeat</keyword>
<evidence type="ECO:0000313" key="17">
    <source>
        <dbReference type="EMBL" id="SIP73803.1"/>
    </source>
</evidence>
<comment type="similarity">
    <text evidence="2 13">Belongs to the TonB family.</text>
</comment>
<evidence type="ECO:0000313" key="16">
    <source>
        <dbReference type="EMBL" id="PHM38759.1"/>
    </source>
</evidence>
<evidence type="ECO:0000256" key="8">
    <source>
        <dbReference type="ARBA" id="ARBA00022737"/>
    </source>
</evidence>
<organism evidence="17 18">
    <name type="scientific">Xenorhabdus innexi</name>
    <dbReference type="NCBI Taxonomy" id="290109"/>
    <lineage>
        <taxon>Bacteria</taxon>
        <taxon>Pseudomonadati</taxon>
        <taxon>Pseudomonadota</taxon>
        <taxon>Gammaproteobacteria</taxon>
        <taxon>Enterobacterales</taxon>
        <taxon>Morganellaceae</taxon>
        <taxon>Xenorhabdus</taxon>
    </lineage>
</organism>
<dbReference type="PANTHER" id="PTHR33446">
    <property type="entry name" value="PROTEIN TONB-RELATED"/>
    <property type="match status" value="1"/>
</dbReference>
<evidence type="ECO:0000256" key="5">
    <source>
        <dbReference type="ARBA" id="ARBA00022475"/>
    </source>
</evidence>
<dbReference type="PANTHER" id="PTHR33446:SF8">
    <property type="entry name" value="PROTEIN TONB"/>
    <property type="match status" value="1"/>
</dbReference>
<proteinExistence type="inferred from homology"/>
<comment type="function">
    <text evidence="13">Interacts with outer membrane receptor proteins that carry out high-affinity binding and energy dependent uptake into the periplasmic space of specific substrates. It could act to transduce energy from the cytoplasmic membrane to specific energy-requiring processes in the outer membrane, resulting in the release into the periplasm of ligands bound by these outer membrane proteins.</text>
</comment>
<evidence type="ECO:0000256" key="6">
    <source>
        <dbReference type="ARBA" id="ARBA00022519"/>
    </source>
</evidence>
<dbReference type="GO" id="GO:0031992">
    <property type="term" value="F:energy transducer activity"/>
    <property type="evidence" value="ECO:0007669"/>
    <property type="project" value="InterPro"/>
</dbReference>
<dbReference type="NCBIfam" id="NF008082">
    <property type="entry name" value="PRK10819.1-3"/>
    <property type="match status" value="1"/>
</dbReference>
<dbReference type="GO" id="GO:0015031">
    <property type="term" value="P:protein transport"/>
    <property type="evidence" value="ECO:0007669"/>
    <property type="project" value="UniProtKB-UniRule"/>
</dbReference>
<dbReference type="InterPro" id="IPR006260">
    <property type="entry name" value="TonB/TolA_C"/>
</dbReference>
<reference evidence="17" key="1">
    <citation type="submission" date="2016-12" db="EMBL/GenBank/DDBJ databases">
        <authorList>
            <person name="Song W.-J."/>
            <person name="Kurnit D.M."/>
        </authorList>
    </citation>
    <scope>NUCLEOTIDE SEQUENCE [LARGE SCALE GENOMIC DNA]</scope>
    <source>
        <strain evidence="17">HGB1681</strain>
    </source>
</reference>
<evidence type="ECO:0000256" key="4">
    <source>
        <dbReference type="ARBA" id="ARBA00022448"/>
    </source>
</evidence>
<dbReference type="EMBL" id="FTLG01000188">
    <property type="protein sequence ID" value="SIP73803.1"/>
    <property type="molecule type" value="Genomic_DNA"/>
</dbReference>
<sequence length="255" mass="28421">MSILKLTIMLLIKNFLMRWIHWPVLLSVCLHISIAAALFHTLKSGEPPEAPPLSVAMIQLAAEQAPVSEPALPETISEPEPEPPAPEPEPETIAKIALPEPKPEKKPREKKREEKKVAKKESKPKEIKTEKRSEEPVQPITDQESLLTNKLDGQKSTDSATSATAKAQTGPRALSRADPVYPDRARQLGTEGSVQVKYDIDENGRVKNIEILSAEPKNVFDRHVRNAMKKWRYEKKPATGYVTTIEFKLTGVSIS</sequence>
<keyword evidence="13" id="KW-0735">Signal-anchor</keyword>
<dbReference type="Pfam" id="PF03544">
    <property type="entry name" value="TonB_C"/>
    <property type="match status" value="1"/>
</dbReference>
<keyword evidence="11" id="KW-0472">Membrane</keyword>
<dbReference type="AlphaFoldDB" id="A0A1N6MY50"/>
<dbReference type="SUPFAM" id="SSF74653">
    <property type="entry name" value="TolA/TonB C-terminal domain"/>
    <property type="match status" value="1"/>
</dbReference>
<reference evidence="18" key="2">
    <citation type="submission" date="2016-12" db="EMBL/GenBank/DDBJ databases">
        <authorList>
            <person name="Gaudriault S."/>
        </authorList>
    </citation>
    <scope>NUCLEOTIDE SEQUENCE [LARGE SCALE GENOMIC DNA]</scope>
    <source>
        <strain evidence="18">HGB1681 (deposited as PTA-6826 in the American Type Culture Collection)</strain>
    </source>
</reference>
<keyword evidence="5 13" id="KW-1003">Cell membrane</keyword>
<comment type="subcellular location">
    <subcellularLocation>
        <location evidence="1 13">Cell inner membrane</location>
        <topology evidence="1 13">Single-pass membrane protein</topology>
        <orientation evidence="1 13">Periplasmic side</orientation>
    </subcellularLocation>
</comment>
<dbReference type="GO" id="GO:0015891">
    <property type="term" value="P:siderophore transport"/>
    <property type="evidence" value="ECO:0007669"/>
    <property type="project" value="InterPro"/>
</dbReference>
<keyword evidence="4 13" id="KW-0813">Transport</keyword>
<evidence type="ECO:0000256" key="2">
    <source>
        <dbReference type="ARBA" id="ARBA00006555"/>
    </source>
</evidence>
<keyword evidence="7" id="KW-0812">Transmembrane</keyword>
<dbReference type="InterPro" id="IPR051045">
    <property type="entry name" value="TonB-dependent_transducer"/>
</dbReference>
<comment type="subunit">
    <text evidence="12">Homodimer. Forms a complex with the accessory proteins ExbB and ExbD.</text>
</comment>
<dbReference type="InterPro" id="IPR037682">
    <property type="entry name" value="TonB_C"/>
</dbReference>
<dbReference type="Proteomes" id="UP000196435">
    <property type="component" value="Unassembled WGS sequence"/>
</dbReference>
<evidence type="ECO:0000256" key="13">
    <source>
        <dbReference type="RuleBase" id="RU362123"/>
    </source>
</evidence>
<dbReference type="GO" id="GO:0098797">
    <property type="term" value="C:plasma membrane protein complex"/>
    <property type="evidence" value="ECO:0007669"/>
    <property type="project" value="TreeGrafter"/>
</dbReference>
<feature type="region of interest" description="Disordered" evidence="14">
    <location>
        <begin position="64"/>
        <end position="188"/>
    </location>
</feature>
<keyword evidence="9 13" id="KW-0653">Protein transport</keyword>
<name>A0A1N6MY50_9GAMM</name>
<reference evidence="16 19" key="3">
    <citation type="journal article" date="2017" name="Nat. Microbiol.">
        <title>Natural product diversity associated with the nematode symbionts Photorhabdus and Xenorhabdus.</title>
        <authorList>
            <person name="Tobias N.J."/>
            <person name="Wolff H."/>
            <person name="Djahanschiri B."/>
            <person name="Grundmann F."/>
            <person name="Kronenwerth M."/>
            <person name="Shi Y.M."/>
            <person name="Simonyi S."/>
            <person name="Grun P."/>
            <person name="Shapiro-Ilan D."/>
            <person name="Pidot S.J."/>
            <person name="Stinear T.P."/>
            <person name="Ebersberger I."/>
            <person name="Bode H.B."/>
        </authorList>
    </citation>
    <scope>NUCLEOTIDE SEQUENCE [LARGE SCALE GENOMIC DNA]</scope>
    <source>
        <strain evidence="16 19">DSM 16336</strain>
    </source>
</reference>
<dbReference type="PRINTS" id="PR01374">
    <property type="entry name" value="TONBPROTEIN"/>
</dbReference>
<dbReference type="PROSITE" id="PS52015">
    <property type="entry name" value="TONB_CTD"/>
    <property type="match status" value="1"/>
</dbReference>
<dbReference type="Proteomes" id="UP000224871">
    <property type="component" value="Unassembled WGS sequence"/>
</dbReference>
<feature type="compositionally biased region" description="Basic and acidic residues" evidence="14">
    <location>
        <begin position="101"/>
        <end position="135"/>
    </location>
</feature>
<evidence type="ECO:0000313" key="19">
    <source>
        <dbReference type="Proteomes" id="UP000224871"/>
    </source>
</evidence>
<protein>
    <recommendedName>
        <fullName evidence="3 13">Protein TonB</fullName>
    </recommendedName>
</protein>
<keyword evidence="19" id="KW-1185">Reference proteome</keyword>
<keyword evidence="10" id="KW-1133">Transmembrane helix</keyword>
<dbReference type="GO" id="GO:0055085">
    <property type="term" value="P:transmembrane transport"/>
    <property type="evidence" value="ECO:0007669"/>
    <property type="project" value="InterPro"/>
</dbReference>